<evidence type="ECO:0000313" key="3">
    <source>
        <dbReference type="Proteomes" id="UP001367316"/>
    </source>
</evidence>
<feature type="region of interest" description="Disordered" evidence="1">
    <location>
        <begin position="154"/>
        <end position="181"/>
    </location>
</feature>
<comment type="caution">
    <text evidence="2">The sequence shown here is derived from an EMBL/GenBank/DDBJ whole genome shotgun (WGS) entry which is preliminary data.</text>
</comment>
<keyword evidence="3" id="KW-1185">Reference proteome</keyword>
<dbReference type="EMBL" id="JBBPBF010000007">
    <property type="protein sequence ID" value="KAK7613144.1"/>
    <property type="molecule type" value="Genomic_DNA"/>
</dbReference>
<reference evidence="2 3" key="1">
    <citation type="submission" date="2024-04" db="EMBL/GenBank/DDBJ databases">
        <title>Phyllosticta paracitricarpa is synonymous to the EU quarantine fungus P. citricarpa based on phylogenomic analyses.</title>
        <authorList>
            <consortium name="Lawrence Berkeley National Laboratory"/>
            <person name="Van ingen-buijs V.A."/>
            <person name="Van westerhoven A.C."/>
            <person name="Haridas S."/>
            <person name="Skiadas P."/>
            <person name="Martin F."/>
            <person name="Groenewald J.Z."/>
            <person name="Crous P.W."/>
            <person name="Seidl M.F."/>
        </authorList>
    </citation>
    <scope>NUCLEOTIDE SEQUENCE [LARGE SCALE GENOMIC DNA]</scope>
    <source>
        <strain evidence="2 3">CBS 141358</strain>
    </source>
</reference>
<evidence type="ECO:0000256" key="1">
    <source>
        <dbReference type="SAM" id="MobiDB-lite"/>
    </source>
</evidence>
<organism evidence="2 3">
    <name type="scientific">Phyllosticta paracitricarpa</name>
    <dbReference type="NCBI Taxonomy" id="2016321"/>
    <lineage>
        <taxon>Eukaryota</taxon>
        <taxon>Fungi</taxon>
        <taxon>Dikarya</taxon>
        <taxon>Ascomycota</taxon>
        <taxon>Pezizomycotina</taxon>
        <taxon>Dothideomycetes</taxon>
        <taxon>Dothideomycetes incertae sedis</taxon>
        <taxon>Botryosphaeriales</taxon>
        <taxon>Phyllostictaceae</taxon>
        <taxon>Phyllosticta</taxon>
    </lineage>
</organism>
<gene>
    <name evidence="2" type="ORF">JOL62DRAFT_602170</name>
</gene>
<dbReference type="Proteomes" id="UP001367316">
    <property type="component" value="Unassembled WGS sequence"/>
</dbReference>
<evidence type="ECO:0000313" key="2">
    <source>
        <dbReference type="EMBL" id="KAK7613144.1"/>
    </source>
</evidence>
<name>A0ABR1ND61_9PEZI</name>
<protein>
    <submittedName>
        <fullName evidence="2">Uncharacterized protein</fullName>
    </submittedName>
</protein>
<accession>A0ABR1ND61</accession>
<feature type="region of interest" description="Disordered" evidence="1">
    <location>
        <begin position="1"/>
        <end position="24"/>
    </location>
</feature>
<proteinExistence type="predicted"/>
<sequence>MDPPKSPMESQTSDPSEVSGRTDYTVHYDGYGRQQEIPIDDHDEWYLRPSDGRISKASVQSFEELSKSGEQKVPWKRVGKPKCKTPWIIQLLYWTYESILNPDFKKRQTFADRNQLYLRWLPSCFAMLFLLCIPKNLERDLLYQGEYDPIRYHESPSTGASVKKSPGDETAGTLRKKNASTTDRLRRKTGKLFRATVSELRAKLALRRSGWIFSVCEAMAQNGEISDVWRICDIVRACYSMIVMLGPPINDKNAPATPRNRDVWLHEWETRLWTLPEIVLMPEPKVSIYTVGDYERPEMLAKRNFASRAWQDAKLVRQLIDHYESSIHLTPLELLSIGLKCFQSRQTDQRTGGDMVYALMPNAEWFHIRDKWSARIWDIEPIAQVGEILDNEKVCSDGAYGAIIEWDAMKPPAFFKRKTLARKYA</sequence>